<keyword evidence="2" id="KW-0442">Lipid degradation</keyword>
<dbReference type="PANTHER" id="PTHR10272:SF0">
    <property type="entry name" value="PLATELET-ACTIVATING FACTOR ACETYLHYDROLASE"/>
    <property type="match status" value="1"/>
</dbReference>
<dbReference type="InterPro" id="IPR029058">
    <property type="entry name" value="AB_hydrolase_fold"/>
</dbReference>
<dbReference type="KEGG" id="ruj:E5Z56_07775"/>
<dbReference type="EMBL" id="CP039381">
    <property type="protein sequence ID" value="QCT07262.1"/>
    <property type="molecule type" value="Genomic_DNA"/>
</dbReference>
<protein>
    <recommendedName>
        <fullName evidence="7">Platelet-activating factor acetylhydrolase</fullName>
    </recommendedName>
</protein>
<dbReference type="Proteomes" id="UP000301475">
    <property type="component" value="Chromosome"/>
</dbReference>
<dbReference type="GO" id="GO:0016042">
    <property type="term" value="P:lipid catabolic process"/>
    <property type="evidence" value="ECO:0007669"/>
    <property type="project" value="UniProtKB-KW"/>
</dbReference>
<keyword evidence="6" id="KW-1185">Reference proteome</keyword>
<organism evidence="5 6">
    <name type="scientific">Ruminococcus bovis</name>
    <dbReference type="NCBI Taxonomy" id="2564099"/>
    <lineage>
        <taxon>Bacteria</taxon>
        <taxon>Bacillati</taxon>
        <taxon>Bacillota</taxon>
        <taxon>Clostridia</taxon>
        <taxon>Eubacteriales</taxon>
        <taxon>Oscillospiraceae</taxon>
        <taxon>Ruminococcus</taxon>
    </lineage>
</organism>
<dbReference type="Pfam" id="PF03403">
    <property type="entry name" value="PAF-AH_p_II"/>
    <property type="match status" value="1"/>
</dbReference>
<evidence type="ECO:0000256" key="2">
    <source>
        <dbReference type="ARBA" id="ARBA00022963"/>
    </source>
</evidence>
<gene>
    <name evidence="5" type="ORF">E5Z56_07775</name>
</gene>
<keyword evidence="3" id="KW-0443">Lipid metabolism</keyword>
<accession>A0A4P8XX26</accession>
<evidence type="ECO:0000256" key="4">
    <source>
        <dbReference type="SAM" id="Phobius"/>
    </source>
</evidence>
<dbReference type="GO" id="GO:0003847">
    <property type="term" value="F:1-alkyl-2-acetylglycerophosphocholine esterase activity"/>
    <property type="evidence" value="ECO:0007669"/>
    <property type="project" value="TreeGrafter"/>
</dbReference>
<evidence type="ECO:0000256" key="3">
    <source>
        <dbReference type="ARBA" id="ARBA00023098"/>
    </source>
</evidence>
<dbReference type="OrthoDB" id="9814760at2"/>
<dbReference type="SUPFAM" id="SSF53474">
    <property type="entry name" value="alpha/beta-Hydrolases"/>
    <property type="match status" value="1"/>
</dbReference>
<evidence type="ECO:0000256" key="1">
    <source>
        <dbReference type="ARBA" id="ARBA00022801"/>
    </source>
</evidence>
<keyword evidence="4" id="KW-0812">Transmembrane</keyword>
<sequence>MPITKPKGRLIMGIIFFILFTLAEIALVVLTFTKFREKASWRKNRAIIRAAEVVLLLGMILIPTVNMKWRFFGALIVVAVRLLIAGIVWLVMRKKSNGLRKKPVTVISCVLSVVLIAFSLVPAFIFTNYNGLPTTGEYQVNETSAILVDESRVDEFESDGSFREVPAHFYYPENAEGEYPLVIFSHGAFGYYQSNFSTYAELVSNGYIVVALDHPHHSFFTKDTDGKMITVDEKFIYEVTRDDDAVSKEEMMTDSQAWLKVRVDDENFVLDTIKEAKNSGTLSTAWHTSDADTVLSVINRIDTDKIGLTGHSLGGATAVELGRERTDIDAVIDIDGTMMGEITGVMDGEYTYNSESYPVPVLALFTENNYNMIESDESGFYRVNENMINNAKDGRIVTFENAEHMDFTDLPLFSPFLGNMLGSGERDNEEMMNTLNSVVLNWFDYYLKGNGALNIQPQY</sequence>
<keyword evidence="4" id="KW-1133">Transmembrane helix</keyword>
<proteinExistence type="predicted"/>
<keyword evidence="1" id="KW-0378">Hydrolase</keyword>
<feature type="transmembrane region" description="Helical" evidence="4">
    <location>
        <begin position="104"/>
        <end position="126"/>
    </location>
</feature>
<evidence type="ECO:0000313" key="5">
    <source>
        <dbReference type="EMBL" id="QCT07262.1"/>
    </source>
</evidence>
<evidence type="ECO:0000313" key="6">
    <source>
        <dbReference type="Proteomes" id="UP000301475"/>
    </source>
</evidence>
<keyword evidence="4" id="KW-0472">Membrane</keyword>
<dbReference type="PANTHER" id="PTHR10272">
    <property type="entry name" value="PLATELET-ACTIVATING FACTOR ACETYLHYDROLASE"/>
    <property type="match status" value="1"/>
</dbReference>
<reference evidence="5 6" key="1">
    <citation type="submission" date="2019-04" db="EMBL/GenBank/DDBJ databases">
        <authorList>
            <person name="Embree M."/>
            <person name="Gaffney J.R."/>
        </authorList>
    </citation>
    <scope>NUCLEOTIDE SEQUENCE [LARGE SCALE GENOMIC DNA]</scope>
    <source>
        <strain evidence="5 6">JE7A12</strain>
    </source>
</reference>
<feature type="transmembrane region" description="Helical" evidence="4">
    <location>
        <begin position="47"/>
        <end position="65"/>
    </location>
</feature>
<dbReference type="AlphaFoldDB" id="A0A4P8XX26"/>
<dbReference type="Gene3D" id="3.40.50.1820">
    <property type="entry name" value="alpha/beta hydrolase"/>
    <property type="match status" value="1"/>
</dbReference>
<evidence type="ECO:0008006" key="7">
    <source>
        <dbReference type="Google" id="ProtNLM"/>
    </source>
</evidence>
<feature type="transmembrane region" description="Helical" evidence="4">
    <location>
        <begin position="71"/>
        <end position="92"/>
    </location>
</feature>
<name>A0A4P8XX26_9FIRM</name>
<feature type="transmembrane region" description="Helical" evidence="4">
    <location>
        <begin position="12"/>
        <end position="35"/>
    </location>
</feature>